<evidence type="ECO:0000313" key="1">
    <source>
        <dbReference type="EMBL" id="MFB9691030.1"/>
    </source>
</evidence>
<dbReference type="Proteomes" id="UP001589535">
    <property type="component" value="Unassembled WGS sequence"/>
</dbReference>
<sequence length="79" mass="8482">MVTEHGIQVVDGEPSLVGGDAHPIRGFKPCAQREAQLAAFYSSYAWLLRPCEATVSCIDSYYTAVLDASAQPLTPPAEL</sequence>
<dbReference type="RefSeq" id="WP_378207378.1">
    <property type="nucleotide sequence ID" value="NZ_JBHMBK010000068.1"/>
</dbReference>
<organism evidence="1 2">
    <name type="scientific">Amycolatopsis plumensis</name>
    <dbReference type="NCBI Taxonomy" id="236508"/>
    <lineage>
        <taxon>Bacteria</taxon>
        <taxon>Bacillati</taxon>
        <taxon>Actinomycetota</taxon>
        <taxon>Actinomycetes</taxon>
        <taxon>Pseudonocardiales</taxon>
        <taxon>Pseudonocardiaceae</taxon>
        <taxon>Amycolatopsis</taxon>
    </lineage>
</organism>
<protein>
    <submittedName>
        <fullName evidence="1">Uncharacterized protein</fullName>
    </submittedName>
</protein>
<name>A0ABV5UL44_9PSEU</name>
<keyword evidence="2" id="KW-1185">Reference proteome</keyword>
<evidence type="ECO:0000313" key="2">
    <source>
        <dbReference type="Proteomes" id="UP001589535"/>
    </source>
</evidence>
<comment type="caution">
    <text evidence="1">The sequence shown here is derived from an EMBL/GenBank/DDBJ whole genome shotgun (WGS) entry which is preliminary data.</text>
</comment>
<dbReference type="EMBL" id="JBHMBK010000068">
    <property type="protein sequence ID" value="MFB9691030.1"/>
    <property type="molecule type" value="Genomic_DNA"/>
</dbReference>
<gene>
    <name evidence="1" type="ORF">ACFFTO_43240</name>
</gene>
<accession>A0ABV5UL44</accession>
<proteinExistence type="predicted"/>
<reference evidence="1 2" key="1">
    <citation type="submission" date="2024-09" db="EMBL/GenBank/DDBJ databases">
        <authorList>
            <person name="Sun Q."/>
            <person name="Mori K."/>
        </authorList>
    </citation>
    <scope>NUCLEOTIDE SEQUENCE [LARGE SCALE GENOMIC DNA]</scope>
    <source>
        <strain evidence="1 2">JCM 13852</strain>
    </source>
</reference>